<dbReference type="RefSeq" id="WP_349302054.1">
    <property type="nucleotide sequence ID" value="NZ_JBEDNQ010000019.1"/>
</dbReference>
<dbReference type="Pfam" id="PF13630">
    <property type="entry name" value="SdpI"/>
    <property type="match status" value="1"/>
</dbReference>
<evidence type="ECO:0000256" key="1">
    <source>
        <dbReference type="SAM" id="Phobius"/>
    </source>
</evidence>
<keyword evidence="1" id="KW-1133">Transmembrane helix</keyword>
<keyword evidence="3" id="KW-1185">Reference proteome</keyword>
<dbReference type="InterPro" id="IPR025962">
    <property type="entry name" value="SdpI/YhfL"/>
</dbReference>
<evidence type="ECO:0000313" key="3">
    <source>
        <dbReference type="Proteomes" id="UP001494902"/>
    </source>
</evidence>
<sequence length="158" mass="15347">MPPTLRLVLAVLLVAVGAVLVLLAVLGATGKLPRNRYVGVRTPDSLRTADAFILANRVAAAPVGAAGAIGLVGGVALLFTERGGATPWVLAVIAVAGLVVLAGLGGSLGARAAAVAIAAQQPAPTCGGACSGCDLVAGCRDAIEGTSSTPDDAGSRRT</sequence>
<protein>
    <submittedName>
        <fullName evidence="2">SdpI family protein</fullName>
    </submittedName>
</protein>
<keyword evidence="1" id="KW-0812">Transmembrane</keyword>
<feature type="transmembrane region" description="Helical" evidence="1">
    <location>
        <begin position="51"/>
        <end position="79"/>
    </location>
</feature>
<dbReference type="EMBL" id="JBEDNQ010000019">
    <property type="protein sequence ID" value="MEQ3554985.1"/>
    <property type="molecule type" value="Genomic_DNA"/>
</dbReference>
<proteinExistence type="predicted"/>
<gene>
    <name evidence="2" type="ORF">WIS52_31360</name>
</gene>
<keyword evidence="1" id="KW-0472">Membrane</keyword>
<dbReference type="Proteomes" id="UP001494902">
    <property type="component" value="Unassembled WGS sequence"/>
</dbReference>
<comment type="caution">
    <text evidence="2">The sequence shown here is derived from an EMBL/GenBank/DDBJ whole genome shotgun (WGS) entry which is preliminary data.</text>
</comment>
<name>A0ABV1KKK2_9PSEU</name>
<feature type="transmembrane region" description="Helical" evidence="1">
    <location>
        <begin position="6"/>
        <end position="30"/>
    </location>
</feature>
<evidence type="ECO:0000313" key="2">
    <source>
        <dbReference type="EMBL" id="MEQ3554985.1"/>
    </source>
</evidence>
<organism evidence="2 3">
    <name type="scientific">Pseudonocardia nematodicida</name>
    <dbReference type="NCBI Taxonomy" id="1206997"/>
    <lineage>
        <taxon>Bacteria</taxon>
        <taxon>Bacillati</taxon>
        <taxon>Actinomycetota</taxon>
        <taxon>Actinomycetes</taxon>
        <taxon>Pseudonocardiales</taxon>
        <taxon>Pseudonocardiaceae</taxon>
        <taxon>Pseudonocardia</taxon>
    </lineage>
</organism>
<reference evidence="2 3" key="1">
    <citation type="submission" date="2024-03" db="EMBL/GenBank/DDBJ databases">
        <title>Draft genome sequence of Pseudonocardia nematodicida JCM 31783.</title>
        <authorList>
            <person name="Butdee W."/>
            <person name="Duangmal K."/>
        </authorList>
    </citation>
    <scope>NUCLEOTIDE SEQUENCE [LARGE SCALE GENOMIC DNA]</scope>
    <source>
        <strain evidence="2 3">JCM 31783</strain>
    </source>
</reference>
<feature type="transmembrane region" description="Helical" evidence="1">
    <location>
        <begin position="85"/>
        <end position="104"/>
    </location>
</feature>
<accession>A0ABV1KKK2</accession>